<dbReference type="PANTHER" id="PTHR30055">
    <property type="entry name" value="HTH-TYPE TRANSCRIPTIONAL REGULATOR RUTR"/>
    <property type="match status" value="1"/>
</dbReference>
<reference evidence="7" key="1">
    <citation type="submission" date="2015-02" db="EMBL/GenBank/DDBJ databases">
        <title>Draft Genome of Frankia sp. CpI1-S.</title>
        <authorList>
            <person name="Oshone R.T."/>
            <person name="Ngom M."/>
            <person name="Ghodhbane-Gtari F."/>
            <person name="Gtari M."/>
            <person name="Morris K."/>
            <person name="Thomas K."/>
            <person name="Sen A."/>
            <person name="Tisa L.S."/>
        </authorList>
    </citation>
    <scope>NUCLEOTIDE SEQUENCE [LARGE SCALE GENOMIC DNA]</scope>
    <source>
        <strain evidence="7">CpI1-S</strain>
    </source>
</reference>
<dbReference type="Gene3D" id="1.10.357.10">
    <property type="entry name" value="Tetracycline Repressor, domain 2"/>
    <property type="match status" value="1"/>
</dbReference>
<dbReference type="PANTHER" id="PTHR30055:SF148">
    <property type="entry name" value="TETR-FAMILY TRANSCRIPTIONAL REGULATOR"/>
    <property type="match status" value="1"/>
</dbReference>
<evidence type="ECO:0000313" key="6">
    <source>
        <dbReference type="EMBL" id="KJE19649.1"/>
    </source>
</evidence>
<evidence type="ECO:0000256" key="3">
    <source>
        <dbReference type="ARBA" id="ARBA00023163"/>
    </source>
</evidence>
<reference evidence="6 7" key="2">
    <citation type="journal article" date="2016" name="Genome Announc.">
        <title>Permanent Draft Genome Sequences for Two Variants of Frankia sp. Strain CpI1, the First Frankia Strain Isolated from Root Nodules of Comptonia peregrina.</title>
        <authorList>
            <person name="Oshone R."/>
            <person name="Hurst S.G.IV."/>
            <person name="Abebe-Akele F."/>
            <person name="Simpson S."/>
            <person name="Morris K."/>
            <person name="Thomas W.K."/>
            <person name="Tisa L.S."/>
        </authorList>
    </citation>
    <scope>NUCLEOTIDE SEQUENCE [LARGE SCALE GENOMIC DNA]</scope>
    <source>
        <strain evidence="7">CpI1-S</strain>
    </source>
</reference>
<dbReference type="InterPro" id="IPR050109">
    <property type="entry name" value="HTH-type_TetR-like_transc_reg"/>
</dbReference>
<dbReference type="SUPFAM" id="SSF48498">
    <property type="entry name" value="Tetracyclin repressor-like, C-terminal domain"/>
    <property type="match status" value="1"/>
</dbReference>
<dbReference type="Gene3D" id="1.10.10.60">
    <property type="entry name" value="Homeodomain-like"/>
    <property type="match status" value="1"/>
</dbReference>
<gene>
    <name evidence="6" type="ORF">FF36_06053</name>
</gene>
<dbReference type="EMBL" id="JYFN01000091">
    <property type="protein sequence ID" value="KJE19649.1"/>
    <property type="molecule type" value="Genomic_DNA"/>
</dbReference>
<comment type="caution">
    <text evidence="6">The sequence shown here is derived from an EMBL/GenBank/DDBJ whole genome shotgun (WGS) entry which is preliminary data.</text>
</comment>
<keyword evidence="2 4" id="KW-0238">DNA-binding</keyword>
<dbReference type="SUPFAM" id="SSF46689">
    <property type="entry name" value="Homeodomain-like"/>
    <property type="match status" value="1"/>
</dbReference>
<dbReference type="GO" id="GO:0003700">
    <property type="term" value="F:DNA-binding transcription factor activity"/>
    <property type="evidence" value="ECO:0007669"/>
    <property type="project" value="TreeGrafter"/>
</dbReference>
<dbReference type="PRINTS" id="PR00455">
    <property type="entry name" value="HTHTETR"/>
</dbReference>
<dbReference type="GO" id="GO:0000976">
    <property type="term" value="F:transcription cis-regulatory region binding"/>
    <property type="evidence" value="ECO:0007669"/>
    <property type="project" value="TreeGrafter"/>
</dbReference>
<evidence type="ECO:0000313" key="7">
    <source>
        <dbReference type="Proteomes" id="UP000032545"/>
    </source>
</evidence>
<dbReference type="InterPro" id="IPR036271">
    <property type="entry name" value="Tet_transcr_reg_TetR-rel_C_sf"/>
</dbReference>
<dbReference type="InterPro" id="IPR023772">
    <property type="entry name" value="DNA-bd_HTH_TetR-type_CS"/>
</dbReference>
<evidence type="ECO:0000256" key="1">
    <source>
        <dbReference type="ARBA" id="ARBA00023015"/>
    </source>
</evidence>
<keyword evidence="3" id="KW-0804">Transcription</keyword>
<dbReference type="Proteomes" id="UP000032545">
    <property type="component" value="Unassembled WGS sequence"/>
</dbReference>
<dbReference type="Pfam" id="PF16859">
    <property type="entry name" value="TetR_C_11"/>
    <property type="match status" value="1"/>
</dbReference>
<dbReference type="PROSITE" id="PS50977">
    <property type="entry name" value="HTH_TETR_2"/>
    <property type="match status" value="1"/>
</dbReference>
<dbReference type="PATRIC" id="fig|1502723.3.peg.6998"/>
<dbReference type="InterPro" id="IPR001647">
    <property type="entry name" value="HTH_TetR"/>
</dbReference>
<evidence type="ECO:0000256" key="2">
    <source>
        <dbReference type="ARBA" id="ARBA00023125"/>
    </source>
</evidence>
<dbReference type="InterPro" id="IPR009057">
    <property type="entry name" value="Homeodomain-like_sf"/>
</dbReference>
<keyword evidence="1" id="KW-0805">Transcription regulation</keyword>
<dbReference type="PROSITE" id="PS01081">
    <property type="entry name" value="HTH_TETR_1"/>
    <property type="match status" value="1"/>
</dbReference>
<dbReference type="AlphaFoldDB" id="A0A0D8B6T5"/>
<feature type="domain" description="HTH tetR-type" evidence="5">
    <location>
        <begin position="21"/>
        <end position="81"/>
    </location>
</feature>
<proteinExistence type="predicted"/>
<dbReference type="InterPro" id="IPR011075">
    <property type="entry name" value="TetR_C"/>
</dbReference>
<feature type="DNA-binding region" description="H-T-H motif" evidence="4">
    <location>
        <begin position="44"/>
        <end position="63"/>
    </location>
</feature>
<evidence type="ECO:0000259" key="5">
    <source>
        <dbReference type="PROSITE" id="PS50977"/>
    </source>
</evidence>
<dbReference type="Pfam" id="PF00440">
    <property type="entry name" value="TetR_N"/>
    <property type="match status" value="1"/>
</dbReference>
<sequence length="204" mass="21584">MPAPAARRTTADLGRPSRRGEARRGAILDAVAELVTEVGYERVTVDAIAARARASKTTMYRHWPGKAELVADALRRRAESNDPEVTDMGTLRDDLTAAVAGIVRTLTGAPSLLGLLEGIRDDATLRSLVRSQIDENAADVGRAICTRATARGESVNLASADRVMSLAVAALFMDILLTGAAPDPAAQSALIDDALMPILRAVEQ</sequence>
<keyword evidence="7" id="KW-1185">Reference proteome</keyword>
<accession>A0A0D8B6T5</accession>
<evidence type="ECO:0000256" key="4">
    <source>
        <dbReference type="PROSITE-ProRule" id="PRU00335"/>
    </source>
</evidence>
<organism evidence="6 7">
    <name type="scientific">Frankia torreyi</name>
    <dbReference type="NCBI Taxonomy" id="1856"/>
    <lineage>
        <taxon>Bacteria</taxon>
        <taxon>Bacillati</taxon>
        <taxon>Actinomycetota</taxon>
        <taxon>Actinomycetes</taxon>
        <taxon>Frankiales</taxon>
        <taxon>Frankiaceae</taxon>
        <taxon>Frankia</taxon>
    </lineage>
</organism>
<name>A0A0D8B6T5_9ACTN</name>
<protein>
    <submittedName>
        <fullName evidence="6">Transcriptional regulator, TetR family</fullName>
    </submittedName>
</protein>